<evidence type="ECO:0000256" key="2">
    <source>
        <dbReference type="ARBA" id="ARBA00004316"/>
    </source>
</evidence>
<keyword evidence="6" id="KW-0206">Cytoskeleton</keyword>
<dbReference type="GO" id="GO:0005856">
    <property type="term" value="C:cytoskeleton"/>
    <property type="evidence" value="ECO:0007669"/>
    <property type="project" value="UniProtKB-SubCell"/>
</dbReference>
<evidence type="ECO:0000313" key="10">
    <source>
        <dbReference type="Proteomes" id="UP001497382"/>
    </source>
</evidence>
<gene>
    <name evidence="9" type="ORF">LARSCL_LOCUS2125</name>
</gene>
<proteinExistence type="predicted"/>
<dbReference type="GO" id="GO:0004674">
    <property type="term" value="F:protein serine/threonine kinase activity"/>
    <property type="evidence" value="ECO:0007669"/>
    <property type="project" value="TreeGrafter"/>
</dbReference>
<evidence type="ECO:0000256" key="6">
    <source>
        <dbReference type="ARBA" id="ARBA00023212"/>
    </source>
</evidence>
<dbReference type="Gene3D" id="3.30.200.20">
    <property type="entry name" value="Phosphorylase Kinase, domain 1"/>
    <property type="match status" value="1"/>
</dbReference>
<accession>A0AAV1Z2U9</accession>
<comment type="subcellular location">
    <subcellularLocation>
        <location evidence="2">Cell projection</location>
    </subcellularLocation>
    <subcellularLocation>
        <location evidence="1">Cytoplasm</location>
        <location evidence="1">Cytoskeleton</location>
    </subcellularLocation>
</comment>
<protein>
    <recommendedName>
        <fullName evidence="8">Protein kinase domain-containing protein</fullName>
    </recommendedName>
</protein>
<dbReference type="InterPro" id="IPR020635">
    <property type="entry name" value="Tyr_kinase_cat_dom"/>
</dbReference>
<keyword evidence="4" id="KW-0677">Repeat</keyword>
<evidence type="ECO:0000256" key="1">
    <source>
        <dbReference type="ARBA" id="ARBA00004245"/>
    </source>
</evidence>
<dbReference type="PROSITE" id="PS50011">
    <property type="entry name" value="PROTEIN_KINASE_DOM"/>
    <property type="match status" value="1"/>
</dbReference>
<dbReference type="PANTHER" id="PTHR46256:SF5">
    <property type="entry name" value="MYOSIN-IIIB-LIKE"/>
    <property type="match status" value="1"/>
</dbReference>
<dbReference type="AlphaFoldDB" id="A0AAV1Z2U9"/>
<reference evidence="9 10" key="1">
    <citation type="submission" date="2024-04" db="EMBL/GenBank/DDBJ databases">
        <authorList>
            <person name="Rising A."/>
            <person name="Reimegard J."/>
            <person name="Sonavane S."/>
            <person name="Akerstrom W."/>
            <person name="Nylinder S."/>
            <person name="Hedman E."/>
            <person name="Kallberg Y."/>
        </authorList>
    </citation>
    <scope>NUCLEOTIDE SEQUENCE [LARGE SCALE GENOMIC DNA]</scope>
</reference>
<dbReference type="GO" id="GO:0030832">
    <property type="term" value="P:regulation of actin filament length"/>
    <property type="evidence" value="ECO:0007669"/>
    <property type="project" value="TreeGrafter"/>
</dbReference>
<feature type="non-terminal residue" evidence="9">
    <location>
        <position position="358"/>
    </location>
</feature>
<comment type="caution">
    <text evidence="9">The sequence shown here is derived from an EMBL/GenBank/DDBJ whole genome shotgun (WGS) entry which is preliminary data.</text>
</comment>
<dbReference type="InterPro" id="IPR000719">
    <property type="entry name" value="Prot_kinase_dom"/>
</dbReference>
<dbReference type="GO" id="GO:0042995">
    <property type="term" value="C:cell projection"/>
    <property type="evidence" value="ECO:0007669"/>
    <property type="project" value="UniProtKB-SubCell"/>
</dbReference>
<dbReference type="Pfam" id="PF00069">
    <property type="entry name" value="Pkinase"/>
    <property type="match status" value="1"/>
</dbReference>
<evidence type="ECO:0000256" key="4">
    <source>
        <dbReference type="ARBA" id="ARBA00022737"/>
    </source>
</evidence>
<dbReference type="InterPro" id="IPR011009">
    <property type="entry name" value="Kinase-like_dom_sf"/>
</dbReference>
<dbReference type="Proteomes" id="UP001497382">
    <property type="component" value="Unassembled WGS sequence"/>
</dbReference>
<evidence type="ECO:0000256" key="7">
    <source>
        <dbReference type="ARBA" id="ARBA00023273"/>
    </source>
</evidence>
<dbReference type="InterPro" id="IPR008266">
    <property type="entry name" value="Tyr_kinase_AS"/>
</dbReference>
<dbReference type="InterPro" id="IPR052409">
    <property type="entry name" value="Myosin-III_kinase_activity"/>
</dbReference>
<dbReference type="PANTHER" id="PTHR46256">
    <property type="entry name" value="AGAP011099-PA"/>
    <property type="match status" value="1"/>
</dbReference>
<dbReference type="GO" id="GO:0000146">
    <property type="term" value="F:microfilament motor activity"/>
    <property type="evidence" value="ECO:0007669"/>
    <property type="project" value="TreeGrafter"/>
</dbReference>
<keyword evidence="7" id="KW-0966">Cell projection</keyword>
<sequence>MLEDPSENASNRRKSMDPVSQVIHLEELPTPGSRFELQELLGVGTCAKVYAAIDKQKGNKVAVKLIDNIAENILEIESEYGVLSSIGGQSLVPEFHGTYLHSPKNAKKQLWFVMELCEGVPVSDLLSWLQENGKLLNEEEIAAILKLCMMTIHHLHQNDIIHRDIRASNFIISPEGEIKMIDFGSCALVKDSEGKTHSSVGSPYWMAPEVIACEQLRPYTKSCDVWSLGIMAIELAETLPPLFDIHPVRAMFQIARNPPPTLKTRPEWSETFRDFISECLERNAEHRPNILELLLHPFITAIDDTGNPTLTLEEHLQQEFVPTYGIRVKQILKRIGSMVSENLYPLTLSKPLTVTVKN</sequence>
<dbReference type="Gene3D" id="1.10.510.10">
    <property type="entry name" value="Transferase(Phosphotransferase) domain 1"/>
    <property type="match status" value="1"/>
</dbReference>
<keyword evidence="5" id="KW-0009">Actin-binding</keyword>
<dbReference type="SUPFAM" id="SSF56112">
    <property type="entry name" value="Protein kinase-like (PK-like)"/>
    <property type="match status" value="1"/>
</dbReference>
<name>A0AAV1Z2U9_9ARAC</name>
<evidence type="ECO:0000256" key="3">
    <source>
        <dbReference type="ARBA" id="ARBA00022490"/>
    </source>
</evidence>
<feature type="domain" description="Protein kinase" evidence="8">
    <location>
        <begin position="35"/>
        <end position="299"/>
    </location>
</feature>
<dbReference type="SMART" id="SM00219">
    <property type="entry name" value="TyrKc"/>
    <property type="match status" value="1"/>
</dbReference>
<dbReference type="GO" id="GO:0004713">
    <property type="term" value="F:protein tyrosine kinase activity"/>
    <property type="evidence" value="ECO:0007669"/>
    <property type="project" value="InterPro"/>
</dbReference>
<evidence type="ECO:0000256" key="5">
    <source>
        <dbReference type="ARBA" id="ARBA00023203"/>
    </source>
</evidence>
<evidence type="ECO:0000259" key="8">
    <source>
        <dbReference type="PROSITE" id="PS50011"/>
    </source>
</evidence>
<dbReference type="PROSITE" id="PS00109">
    <property type="entry name" value="PROTEIN_KINASE_TYR"/>
    <property type="match status" value="1"/>
</dbReference>
<dbReference type="EMBL" id="CAXIEN010000014">
    <property type="protein sequence ID" value="CAL1264729.1"/>
    <property type="molecule type" value="Genomic_DNA"/>
</dbReference>
<evidence type="ECO:0000313" key="9">
    <source>
        <dbReference type="EMBL" id="CAL1264729.1"/>
    </source>
</evidence>
<organism evidence="9 10">
    <name type="scientific">Larinioides sclopetarius</name>
    <dbReference type="NCBI Taxonomy" id="280406"/>
    <lineage>
        <taxon>Eukaryota</taxon>
        <taxon>Metazoa</taxon>
        <taxon>Ecdysozoa</taxon>
        <taxon>Arthropoda</taxon>
        <taxon>Chelicerata</taxon>
        <taxon>Arachnida</taxon>
        <taxon>Araneae</taxon>
        <taxon>Araneomorphae</taxon>
        <taxon>Entelegynae</taxon>
        <taxon>Araneoidea</taxon>
        <taxon>Araneidae</taxon>
        <taxon>Larinioides</taxon>
    </lineage>
</organism>
<keyword evidence="3" id="KW-0963">Cytoplasm</keyword>
<dbReference type="GO" id="GO:0005524">
    <property type="term" value="F:ATP binding"/>
    <property type="evidence" value="ECO:0007669"/>
    <property type="project" value="InterPro"/>
</dbReference>
<keyword evidence="10" id="KW-1185">Reference proteome</keyword>
<dbReference type="GO" id="GO:0003779">
    <property type="term" value="F:actin binding"/>
    <property type="evidence" value="ECO:0007669"/>
    <property type="project" value="UniProtKB-KW"/>
</dbReference>